<evidence type="ECO:0000256" key="3">
    <source>
        <dbReference type="ARBA" id="ARBA00023163"/>
    </source>
</evidence>
<keyword evidence="1" id="KW-0805">Transcription regulation</keyword>
<protein>
    <recommendedName>
        <fullName evidence="5">HTH araC/xylS-type domain-containing protein</fullName>
    </recommendedName>
</protein>
<dbReference type="InterPro" id="IPR009057">
    <property type="entry name" value="Homeodomain-like_sf"/>
</dbReference>
<evidence type="ECO:0000256" key="2">
    <source>
        <dbReference type="ARBA" id="ARBA00023125"/>
    </source>
</evidence>
<dbReference type="PROSITE" id="PS01124">
    <property type="entry name" value="HTH_ARAC_FAMILY_2"/>
    <property type="match status" value="1"/>
</dbReference>
<dbReference type="SMART" id="SM00342">
    <property type="entry name" value="HTH_ARAC"/>
    <property type="match status" value="1"/>
</dbReference>
<evidence type="ECO:0000259" key="5">
    <source>
        <dbReference type="PROSITE" id="PS01124"/>
    </source>
</evidence>
<dbReference type="PANTHER" id="PTHR46796">
    <property type="entry name" value="HTH-TYPE TRANSCRIPTIONAL ACTIVATOR RHAS-RELATED"/>
    <property type="match status" value="1"/>
</dbReference>
<organism evidence="6 7">
    <name type="scientific">Streptomyces daqingensis</name>
    <dbReference type="NCBI Taxonomy" id="1472640"/>
    <lineage>
        <taxon>Bacteria</taxon>
        <taxon>Bacillati</taxon>
        <taxon>Actinomycetota</taxon>
        <taxon>Actinomycetes</taxon>
        <taxon>Kitasatosporales</taxon>
        <taxon>Streptomycetaceae</taxon>
        <taxon>Streptomyces</taxon>
    </lineage>
</organism>
<gene>
    <name evidence="6" type="ORF">GCM10012287_04920</name>
</gene>
<name>A0ABQ2LTF1_9ACTN</name>
<dbReference type="SUPFAM" id="SSF46689">
    <property type="entry name" value="Homeodomain-like"/>
    <property type="match status" value="2"/>
</dbReference>
<dbReference type="Proteomes" id="UP000631535">
    <property type="component" value="Unassembled WGS sequence"/>
</dbReference>
<dbReference type="EMBL" id="BMMP01000002">
    <property type="protein sequence ID" value="GGO42943.1"/>
    <property type="molecule type" value="Genomic_DNA"/>
</dbReference>
<reference evidence="7" key="1">
    <citation type="journal article" date="2019" name="Int. J. Syst. Evol. Microbiol.">
        <title>The Global Catalogue of Microorganisms (GCM) 10K type strain sequencing project: providing services to taxonomists for standard genome sequencing and annotation.</title>
        <authorList>
            <consortium name="The Broad Institute Genomics Platform"/>
            <consortium name="The Broad Institute Genome Sequencing Center for Infectious Disease"/>
            <person name="Wu L."/>
            <person name="Ma J."/>
        </authorList>
    </citation>
    <scope>NUCLEOTIDE SEQUENCE [LARGE SCALE GENOMIC DNA]</scope>
    <source>
        <strain evidence="7">CGMCC 4.7178</strain>
    </source>
</reference>
<dbReference type="RefSeq" id="WP_189035383.1">
    <property type="nucleotide sequence ID" value="NZ_BMMP01000002.1"/>
</dbReference>
<dbReference type="Pfam" id="PF12833">
    <property type="entry name" value="HTH_18"/>
    <property type="match status" value="1"/>
</dbReference>
<dbReference type="InterPro" id="IPR050204">
    <property type="entry name" value="AraC_XylS_family_regulators"/>
</dbReference>
<accession>A0ABQ2LTF1</accession>
<evidence type="ECO:0000256" key="1">
    <source>
        <dbReference type="ARBA" id="ARBA00023015"/>
    </source>
</evidence>
<dbReference type="InterPro" id="IPR035418">
    <property type="entry name" value="AraC-bd_2"/>
</dbReference>
<comment type="caution">
    <text evidence="6">The sequence shown here is derived from an EMBL/GenBank/DDBJ whole genome shotgun (WGS) entry which is preliminary data.</text>
</comment>
<keyword evidence="2" id="KW-0238">DNA-binding</keyword>
<sequence length="322" mass="34273">MTEGTEQSLEVEHFEFGTSDPKTAESVTKSVYGDCRQSGRGAEDFTFSFRRTSAGGISLDHVVHTMDMSVDYAGTDGLMFIFVTGGTFGVASNDQEARLRIGDTALYPVGVPVRLAWDRLRAEILSVPPEAVERAAAPGGGGVRFLGTSPVSPAMDRYWRSTVGYVSHQLETPHSPLSSPLARAQTLDLLASAAVKAFPNTTMTADYHPGPGHASPAAVRKAVEFIEANADRPVGLSDIAAAAATSPGALEAAFPLHHGTSPLGYLRRVRLERAHRDLESTDPASGASVPHIATRWGFPQSGAFAAHYHDVYGRPPGHTLHT</sequence>
<dbReference type="Pfam" id="PF14525">
    <property type="entry name" value="AraC_binding_2"/>
    <property type="match status" value="1"/>
</dbReference>
<evidence type="ECO:0000313" key="7">
    <source>
        <dbReference type="Proteomes" id="UP000631535"/>
    </source>
</evidence>
<dbReference type="InterPro" id="IPR018060">
    <property type="entry name" value="HTH_AraC"/>
</dbReference>
<keyword evidence="3" id="KW-0804">Transcription</keyword>
<evidence type="ECO:0000313" key="6">
    <source>
        <dbReference type="EMBL" id="GGO42943.1"/>
    </source>
</evidence>
<evidence type="ECO:0000256" key="4">
    <source>
        <dbReference type="SAM" id="MobiDB-lite"/>
    </source>
</evidence>
<keyword evidence="7" id="KW-1185">Reference proteome</keyword>
<dbReference type="Gene3D" id="1.10.10.60">
    <property type="entry name" value="Homeodomain-like"/>
    <property type="match status" value="1"/>
</dbReference>
<proteinExistence type="predicted"/>
<feature type="domain" description="HTH araC/xylS-type" evidence="5">
    <location>
        <begin position="220"/>
        <end position="322"/>
    </location>
</feature>
<feature type="region of interest" description="Disordered" evidence="4">
    <location>
        <begin position="1"/>
        <end position="22"/>
    </location>
</feature>